<dbReference type="InterPro" id="IPR050108">
    <property type="entry name" value="CDK"/>
</dbReference>
<feature type="region of interest" description="Disordered" evidence="17">
    <location>
        <begin position="1044"/>
        <end position="1066"/>
    </location>
</feature>
<comment type="catalytic activity">
    <reaction evidence="13">
        <text>L-threonyl-[protein] + ATP = O-phospho-L-threonyl-[protein] + ADP + H(+)</text>
        <dbReference type="Rhea" id="RHEA:46608"/>
        <dbReference type="Rhea" id="RHEA-COMP:11060"/>
        <dbReference type="Rhea" id="RHEA-COMP:11605"/>
        <dbReference type="ChEBI" id="CHEBI:15378"/>
        <dbReference type="ChEBI" id="CHEBI:30013"/>
        <dbReference type="ChEBI" id="CHEBI:30616"/>
        <dbReference type="ChEBI" id="CHEBI:61977"/>
        <dbReference type="ChEBI" id="CHEBI:456216"/>
        <dbReference type="EC" id="2.7.11.22"/>
    </reaction>
</comment>
<protein>
    <recommendedName>
        <fullName evidence="11">Cyclin-dependent kinase 12</fullName>
        <ecNumber evidence="4">2.7.11.22</ecNumber>
        <ecNumber evidence="3">2.7.11.23</ecNumber>
    </recommendedName>
    <alternativeName>
        <fullName evidence="12">Cell division protein kinase 12</fullName>
    </alternativeName>
</protein>
<feature type="domain" description="Protein kinase" evidence="18">
    <location>
        <begin position="667"/>
        <end position="961"/>
    </location>
</feature>
<comment type="similarity">
    <text evidence="2">Belongs to the protein kinase superfamily. CMGC Ser/Thr protein kinase family. CDC2/CDKX subfamily.</text>
</comment>
<comment type="catalytic activity">
    <reaction evidence="14">
        <text>L-seryl-[protein] + ATP = O-phospho-L-seryl-[protein] + ADP + H(+)</text>
        <dbReference type="Rhea" id="RHEA:17989"/>
        <dbReference type="Rhea" id="RHEA-COMP:9863"/>
        <dbReference type="Rhea" id="RHEA-COMP:11604"/>
        <dbReference type="ChEBI" id="CHEBI:15378"/>
        <dbReference type="ChEBI" id="CHEBI:29999"/>
        <dbReference type="ChEBI" id="CHEBI:30616"/>
        <dbReference type="ChEBI" id="CHEBI:83421"/>
        <dbReference type="ChEBI" id="CHEBI:456216"/>
        <dbReference type="EC" id="2.7.11.22"/>
    </reaction>
</comment>
<dbReference type="CDD" id="cd07864">
    <property type="entry name" value="STKc_CDK12"/>
    <property type="match status" value="1"/>
</dbReference>
<feature type="compositionally biased region" description="Low complexity" evidence="17">
    <location>
        <begin position="410"/>
        <end position="419"/>
    </location>
</feature>
<feature type="compositionally biased region" description="Basic residues" evidence="17">
    <location>
        <begin position="135"/>
        <end position="158"/>
    </location>
</feature>
<feature type="compositionally biased region" description="Low complexity" evidence="17">
    <location>
        <begin position="159"/>
        <end position="169"/>
    </location>
</feature>
<feature type="compositionally biased region" description="Polar residues" evidence="17">
    <location>
        <begin position="1044"/>
        <end position="1058"/>
    </location>
</feature>
<evidence type="ECO:0000313" key="20">
    <source>
        <dbReference type="Proteomes" id="UP000789390"/>
    </source>
</evidence>
<dbReference type="InterPro" id="IPR011009">
    <property type="entry name" value="Kinase-like_dom_sf"/>
</dbReference>
<dbReference type="SMART" id="SM00220">
    <property type="entry name" value="S_TKc"/>
    <property type="match status" value="1"/>
</dbReference>
<sequence length="1566" mass="173634">MGSSEDDHFNISPTSLRSKEKKMHRKPKKSRNRKQMKDKGYSKGKHLRDAKCSSNNKTPVEYSDVSSEAFSEPEQGEITDDSQVSLSEGEVSPVRHRPIFGNQVRNRDLNNAGDYVSQTFNKDQASEEPSEQKSGKRNRKERKDKKHKKEKRRRRSRSPSRSPSCSPTLSRKRKKKHRHRSPPSKSSFPEGSPVSSEEDIVVLPKRDTSFGNARYVSSRSASSREDQMHQESRAQLFEISGEYRNRKSSVIEPPAVRAIREHSSDDSPACFGSSVSPPPPSRPREPSAKEVSSDALVSKPKPILPERQRSCTPSPHSPEKVSSFKFDGIGELSPHTPPLPPKAYEKFKISKEPINKSPVRVRTPPYPHPETNRKRRKTRSRSRSREREANRKRRGRSRSRSPSRNKKIGPRSPSSGVGRISRRSKSRSWSPKRQTNRSRDRPYKISRSRSPPPIRSGEQRRQPVPVVSPAQVSSGIPKTLASNRANMIDTSLFAEMVKTKSKKMQELDKQPRQRFELKSESDGGLHSLLDIPIPVESTTPPHPSPAVSLVGFLPVSTSILDVKGHQHSLNKIELPPSPSSQISFVKSPPRKNKSLVKDLPMPSVVSGAEELSPDEDMSGMTPPSNLDGSVGVIKGPRPKSLRPVIYGKKLLESMTAKDWGVRCVDTFEMVAQIGEGTYGQVYKAKDKATTEMVALKKVRLENEKEGFPITAVREIKILRQLNHRNIVNLKEIVTDKQDALDFRKDKGSFYLVFEYMDHDLMGLLESGLVDFNEQNNASIMKQLLDGLNYCHKKNFLHRDIKCSNILMNNRGQVKLADFGLARLYNAEDKQRPYTNKVITLWYRPPELLLGEERYGPAIDVWSCGCILGELFLKKPVFQANVEMMQLELISRLCGTPCPAVWPAVVKLPQWHTLRPKKTYRRRVRDEFAFMPSAALDLLDKMLELDPDRRITAEEGLKSPWLKSVAPENFPPPILPTWQDCHELWSKKRRRQMREQQEQQQRHQATLNAPGNGRAVEETVESNLTGGSSRNLKLEAGGFSVSPSAAYRNQQRSAENSTTPPIPNRVSAGGNTSLSLLQQLTSIKKLLTSQQTVRVDQITTLLNDKVDAESSQLVQNLNTQLIMAAAASKNSQLNAKSANPSSSSLDPHEAIFLAGGRSWSDGSDSAAVDPSSQLVGGSLATEGVRTALAQLLNLHGMHVNGLEPFVGHPPAYDSSVRSNANDIHVSAVSLCSKGLLGSLHLRCLKIWLGSAVGDSQSFQASSLKRKIGSYPCRFSDQKSSNKYTLAKMADKLGLGPEIKELRLGSSFTNPRGSAFHTFRYDFKPASVDTSKMATVDILPNNEVNVTVPHCDGAGTAQTSVFRGEITLERLSHNIQLKKTRAEGTGKAARSSSPVDPTPQQSQYYPHQKKSSPLQKSPTSSFSPPTPSPPYNPTQKNSPKHSSGFPMRKTSSSPHQLLTNSNGIPASGSMPLLDELDNMSGHQEVEAAVGVLSDSSSESGSDSSSDSSESDSDSDLDDTHIPNERMSTNPISAKESMPLPNSSLVHLSMPSHLLSEDLRLSDSGSESD</sequence>
<feature type="compositionally biased region" description="Basic residues" evidence="17">
    <location>
        <begin position="390"/>
        <end position="409"/>
    </location>
</feature>
<dbReference type="PROSITE" id="PS00108">
    <property type="entry name" value="PROTEIN_KINASE_ST"/>
    <property type="match status" value="1"/>
</dbReference>
<evidence type="ECO:0000256" key="9">
    <source>
        <dbReference type="ARBA" id="ARBA00022840"/>
    </source>
</evidence>
<dbReference type="InterPro" id="IPR000719">
    <property type="entry name" value="Prot_kinase_dom"/>
</dbReference>
<evidence type="ECO:0000256" key="16">
    <source>
        <dbReference type="PROSITE-ProRule" id="PRU10141"/>
    </source>
</evidence>
<dbReference type="GO" id="GO:0008024">
    <property type="term" value="C:cyclin/CDK positive transcription elongation factor complex"/>
    <property type="evidence" value="ECO:0007669"/>
    <property type="project" value="TreeGrafter"/>
</dbReference>
<comment type="subcellular location">
    <subcellularLocation>
        <location evidence="1">Nucleus</location>
    </subcellularLocation>
</comment>
<feature type="compositionally biased region" description="Polar residues" evidence="17">
    <location>
        <begin position="52"/>
        <end position="69"/>
    </location>
</feature>
<evidence type="ECO:0000256" key="3">
    <source>
        <dbReference type="ARBA" id="ARBA00012409"/>
    </source>
</evidence>
<dbReference type="Pfam" id="PF00069">
    <property type="entry name" value="Pkinase"/>
    <property type="match status" value="1"/>
</dbReference>
<evidence type="ECO:0000256" key="4">
    <source>
        <dbReference type="ARBA" id="ARBA00012425"/>
    </source>
</evidence>
<keyword evidence="9 16" id="KW-0067">ATP-binding</keyword>
<dbReference type="PANTHER" id="PTHR24056">
    <property type="entry name" value="CELL DIVISION PROTEIN KINASE"/>
    <property type="match status" value="1"/>
</dbReference>
<dbReference type="EC" id="2.7.11.22" evidence="4"/>
<feature type="binding site" evidence="16">
    <location>
        <position position="696"/>
    </location>
    <ligand>
        <name>ATP</name>
        <dbReference type="ChEBI" id="CHEBI:30616"/>
    </ligand>
</feature>
<dbReference type="InterPro" id="IPR019194">
    <property type="entry name" value="Tscrpt_elong_fac_Eaf_N"/>
</dbReference>
<proteinExistence type="inferred from homology"/>
<dbReference type="GO" id="GO:0005524">
    <property type="term" value="F:ATP binding"/>
    <property type="evidence" value="ECO:0007669"/>
    <property type="project" value="UniProtKB-UniRule"/>
</dbReference>
<dbReference type="EMBL" id="CAKKLH010000201">
    <property type="protein sequence ID" value="CAH0105804.1"/>
    <property type="molecule type" value="Genomic_DNA"/>
</dbReference>
<dbReference type="FunFam" id="1.10.510.10:FF:000102">
    <property type="entry name" value="cyclin-dependent kinase 12 isoform X1"/>
    <property type="match status" value="1"/>
</dbReference>
<name>A0A8J2WNN6_9CRUS</name>
<keyword evidence="20" id="KW-1185">Reference proteome</keyword>
<dbReference type="InterPro" id="IPR017441">
    <property type="entry name" value="Protein_kinase_ATP_BS"/>
</dbReference>
<feature type="compositionally biased region" description="Basic residues" evidence="17">
    <location>
        <begin position="19"/>
        <end position="34"/>
    </location>
</feature>
<dbReference type="Gene3D" id="1.10.510.10">
    <property type="entry name" value="Transferase(Phosphotransferase) domain 1"/>
    <property type="match status" value="1"/>
</dbReference>
<dbReference type="GO" id="GO:0004693">
    <property type="term" value="F:cyclin-dependent protein serine/threonine kinase activity"/>
    <property type="evidence" value="ECO:0007669"/>
    <property type="project" value="UniProtKB-EC"/>
</dbReference>
<keyword evidence="8" id="KW-0418">Kinase</keyword>
<dbReference type="GO" id="GO:0030332">
    <property type="term" value="F:cyclin binding"/>
    <property type="evidence" value="ECO:0007669"/>
    <property type="project" value="TreeGrafter"/>
</dbReference>
<keyword evidence="6" id="KW-0808">Transferase</keyword>
<evidence type="ECO:0000256" key="5">
    <source>
        <dbReference type="ARBA" id="ARBA00022527"/>
    </source>
</evidence>
<evidence type="ECO:0000256" key="7">
    <source>
        <dbReference type="ARBA" id="ARBA00022741"/>
    </source>
</evidence>
<evidence type="ECO:0000256" key="15">
    <source>
        <dbReference type="ARBA" id="ARBA00049280"/>
    </source>
</evidence>
<keyword evidence="10" id="KW-0539">Nucleus</keyword>
<feature type="compositionally biased region" description="Basic and acidic residues" evidence="17">
    <location>
        <begin position="282"/>
        <end position="292"/>
    </location>
</feature>
<evidence type="ECO:0000256" key="17">
    <source>
        <dbReference type="SAM" id="MobiDB-lite"/>
    </source>
</evidence>
<dbReference type="Proteomes" id="UP000789390">
    <property type="component" value="Unassembled WGS sequence"/>
</dbReference>
<dbReference type="PROSITE" id="PS00107">
    <property type="entry name" value="PROTEIN_KINASE_ATP"/>
    <property type="match status" value="1"/>
</dbReference>
<dbReference type="FunFam" id="3.30.200.20:FF:000074">
    <property type="entry name" value="cyclin-dependent kinase 12 isoform X2"/>
    <property type="match status" value="1"/>
</dbReference>
<evidence type="ECO:0000256" key="2">
    <source>
        <dbReference type="ARBA" id="ARBA00006485"/>
    </source>
</evidence>
<dbReference type="EC" id="2.7.11.23" evidence="3"/>
<feature type="compositionally biased region" description="Polar residues" evidence="17">
    <location>
        <begin position="1447"/>
        <end position="1462"/>
    </location>
</feature>
<feature type="region of interest" description="Disordered" evidence="17">
    <location>
        <begin position="987"/>
        <end position="1013"/>
    </location>
</feature>
<organism evidence="19 20">
    <name type="scientific">Daphnia galeata</name>
    <dbReference type="NCBI Taxonomy" id="27404"/>
    <lineage>
        <taxon>Eukaryota</taxon>
        <taxon>Metazoa</taxon>
        <taxon>Ecdysozoa</taxon>
        <taxon>Arthropoda</taxon>
        <taxon>Crustacea</taxon>
        <taxon>Branchiopoda</taxon>
        <taxon>Diplostraca</taxon>
        <taxon>Cladocera</taxon>
        <taxon>Anomopoda</taxon>
        <taxon>Daphniidae</taxon>
        <taxon>Daphnia</taxon>
    </lineage>
</organism>
<dbReference type="Pfam" id="PF09816">
    <property type="entry name" value="EAF"/>
    <property type="match status" value="1"/>
</dbReference>
<dbReference type="OrthoDB" id="28397at2759"/>
<feature type="compositionally biased region" description="Basic residues" evidence="17">
    <location>
        <begin position="373"/>
        <end position="382"/>
    </location>
</feature>
<keyword evidence="5" id="KW-0723">Serine/threonine-protein kinase</keyword>
<feature type="compositionally biased region" description="Basic and acidic residues" evidence="17">
    <location>
        <begin position="222"/>
        <end position="232"/>
    </location>
</feature>
<evidence type="ECO:0000313" key="19">
    <source>
        <dbReference type="EMBL" id="CAH0105804.1"/>
    </source>
</evidence>
<evidence type="ECO:0000256" key="12">
    <source>
        <dbReference type="ARBA" id="ARBA00041920"/>
    </source>
</evidence>
<dbReference type="InterPro" id="IPR008271">
    <property type="entry name" value="Ser/Thr_kinase_AS"/>
</dbReference>
<keyword evidence="7 16" id="KW-0547">Nucleotide-binding</keyword>
<evidence type="ECO:0000256" key="6">
    <source>
        <dbReference type="ARBA" id="ARBA00022679"/>
    </source>
</evidence>
<feature type="region of interest" description="Disordered" evidence="17">
    <location>
        <begin position="1375"/>
        <end position="1543"/>
    </location>
</feature>
<feature type="compositionally biased region" description="Low complexity" evidence="17">
    <location>
        <begin position="1487"/>
        <end position="1505"/>
    </location>
</feature>
<dbReference type="GO" id="GO:0032968">
    <property type="term" value="P:positive regulation of transcription elongation by RNA polymerase II"/>
    <property type="evidence" value="ECO:0007669"/>
    <property type="project" value="TreeGrafter"/>
</dbReference>
<feature type="compositionally biased region" description="Basic residues" evidence="17">
    <location>
        <begin position="170"/>
        <end position="182"/>
    </location>
</feature>
<comment type="catalytic activity">
    <reaction evidence="15">
        <text>[DNA-directed RNA polymerase] + ATP = phospho-[DNA-directed RNA polymerase] + ADP + H(+)</text>
        <dbReference type="Rhea" id="RHEA:10216"/>
        <dbReference type="Rhea" id="RHEA-COMP:11321"/>
        <dbReference type="Rhea" id="RHEA-COMP:11322"/>
        <dbReference type="ChEBI" id="CHEBI:15378"/>
        <dbReference type="ChEBI" id="CHEBI:30616"/>
        <dbReference type="ChEBI" id="CHEBI:43176"/>
        <dbReference type="ChEBI" id="CHEBI:68546"/>
        <dbReference type="ChEBI" id="CHEBI:456216"/>
        <dbReference type="EC" id="2.7.11.23"/>
    </reaction>
</comment>
<feature type="compositionally biased region" description="Basic and acidic residues" evidence="17">
    <location>
        <begin position="343"/>
        <end position="354"/>
    </location>
</feature>
<dbReference type="PANTHER" id="PTHR24056:SF546">
    <property type="entry name" value="CYCLIN-DEPENDENT KINASE 12"/>
    <property type="match status" value="1"/>
</dbReference>
<accession>A0A8J2WNN6</accession>
<dbReference type="SUPFAM" id="SSF56112">
    <property type="entry name" value="Protein kinase-like (PK-like)"/>
    <property type="match status" value="1"/>
</dbReference>
<evidence type="ECO:0000256" key="8">
    <source>
        <dbReference type="ARBA" id="ARBA00022777"/>
    </source>
</evidence>
<feature type="compositionally biased region" description="Basic and acidic residues" evidence="17">
    <location>
        <begin position="35"/>
        <end position="51"/>
    </location>
</feature>
<evidence type="ECO:0000256" key="13">
    <source>
        <dbReference type="ARBA" id="ARBA00047811"/>
    </source>
</evidence>
<evidence type="ECO:0000256" key="11">
    <source>
        <dbReference type="ARBA" id="ARBA00040213"/>
    </source>
</evidence>
<feature type="compositionally biased region" description="Low complexity" evidence="17">
    <location>
        <begin position="462"/>
        <end position="474"/>
    </location>
</feature>
<evidence type="ECO:0000256" key="10">
    <source>
        <dbReference type="ARBA" id="ARBA00023242"/>
    </source>
</evidence>
<feature type="region of interest" description="Disordered" evidence="17">
    <location>
        <begin position="1"/>
        <end position="481"/>
    </location>
</feature>
<evidence type="ECO:0000256" key="14">
    <source>
        <dbReference type="ARBA" id="ARBA00048367"/>
    </source>
</evidence>
<reference evidence="19" key="1">
    <citation type="submission" date="2021-11" db="EMBL/GenBank/DDBJ databases">
        <authorList>
            <person name="Schell T."/>
        </authorList>
    </citation>
    <scope>NUCLEOTIDE SEQUENCE</scope>
    <source>
        <strain evidence="19">M5</strain>
    </source>
</reference>
<dbReference type="PROSITE" id="PS50011">
    <property type="entry name" value="PROTEIN_KINASE_DOM"/>
    <property type="match status" value="1"/>
</dbReference>
<gene>
    <name evidence="19" type="ORF">DGAL_LOCUS8875</name>
</gene>
<feature type="region of interest" description="Disordered" evidence="17">
    <location>
        <begin position="570"/>
        <end position="633"/>
    </location>
</feature>
<dbReference type="Gene3D" id="3.30.200.20">
    <property type="entry name" value="Phosphorylase Kinase, domain 1"/>
    <property type="match status" value="1"/>
</dbReference>
<feature type="compositionally biased region" description="Polar residues" evidence="17">
    <location>
        <begin position="1388"/>
        <end position="1414"/>
    </location>
</feature>
<evidence type="ECO:0000256" key="1">
    <source>
        <dbReference type="ARBA" id="ARBA00004123"/>
    </source>
</evidence>
<comment type="caution">
    <text evidence="19">The sequence shown here is derived from an EMBL/GenBank/DDBJ whole genome shotgun (WGS) entry which is preliminary data.</text>
</comment>
<evidence type="ECO:0000259" key="18">
    <source>
        <dbReference type="PROSITE" id="PS50011"/>
    </source>
</evidence>
<dbReference type="GO" id="GO:0008353">
    <property type="term" value="F:RNA polymerase II CTD heptapeptide repeat kinase activity"/>
    <property type="evidence" value="ECO:0007669"/>
    <property type="project" value="UniProtKB-EC"/>
</dbReference>